<evidence type="ECO:0000313" key="3">
    <source>
        <dbReference type="EMBL" id="PRW59357.1"/>
    </source>
</evidence>
<dbReference type="PANTHER" id="PTHR48439">
    <property type="entry name" value="HEMIMETHYLATED DNA-BINDING DOMAIN-CONTAINING PROTEIN"/>
    <property type="match status" value="1"/>
</dbReference>
<evidence type="ECO:0000259" key="2">
    <source>
        <dbReference type="SMART" id="SM00992"/>
    </source>
</evidence>
<gene>
    <name evidence="3" type="ORF">C2E21_2142</name>
</gene>
<dbReference type="InterPro" id="IPR036623">
    <property type="entry name" value="Hemimethylated_DNA-bd_sf"/>
</dbReference>
<dbReference type="OrthoDB" id="28868at2759"/>
<dbReference type="InterPro" id="IPR011722">
    <property type="entry name" value="Hemimethylated_DNA-bd_dom"/>
</dbReference>
<dbReference type="SUPFAM" id="SSF141255">
    <property type="entry name" value="YccV-like"/>
    <property type="match status" value="1"/>
</dbReference>
<evidence type="ECO:0000256" key="1">
    <source>
        <dbReference type="SAM" id="MobiDB-lite"/>
    </source>
</evidence>
<feature type="compositionally biased region" description="Low complexity" evidence="1">
    <location>
        <begin position="27"/>
        <end position="37"/>
    </location>
</feature>
<dbReference type="STRING" id="3076.A0A2P6TZ62"/>
<dbReference type="GO" id="GO:0003677">
    <property type="term" value="F:DNA binding"/>
    <property type="evidence" value="ECO:0007669"/>
    <property type="project" value="InterPro"/>
</dbReference>
<dbReference type="AlphaFoldDB" id="A0A2P6TZ62"/>
<feature type="domain" description="Hemimethylated DNA-binding" evidence="2">
    <location>
        <begin position="116"/>
        <end position="220"/>
    </location>
</feature>
<keyword evidence="4" id="KW-1185">Reference proteome</keyword>
<dbReference type="PANTHER" id="PTHR48439:SF1">
    <property type="entry name" value="HEMIMETHYLATED DNA-BINDING DOMAIN-CONTAINING PROTEIN"/>
    <property type="match status" value="1"/>
</dbReference>
<dbReference type="EMBL" id="LHPG02000004">
    <property type="protein sequence ID" value="PRW59357.1"/>
    <property type="molecule type" value="Genomic_DNA"/>
</dbReference>
<reference evidence="3 4" key="1">
    <citation type="journal article" date="2018" name="Plant J.">
        <title>Genome sequences of Chlorella sorokiniana UTEX 1602 and Micractinium conductrix SAG 241.80: implications to maltose excretion by a green alga.</title>
        <authorList>
            <person name="Arriola M.B."/>
            <person name="Velmurugan N."/>
            <person name="Zhang Y."/>
            <person name="Plunkett M.H."/>
            <person name="Hondzo H."/>
            <person name="Barney B.M."/>
        </authorList>
    </citation>
    <scope>NUCLEOTIDE SEQUENCE [LARGE SCALE GENOMIC DNA]</scope>
    <source>
        <strain evidence="4">UTEX 1602</strain>
    </source>
</reference>
<dbReference type="InterPro" id="IPR053189">
    <property type="entry name" value="Clp_protease_adapter_ClpF"/>
</dbReference>
<dbReference type="Proteomes" id="UP000239899">
    <property type="component" value="Unassembled WGS sequence"/>
</dbReference>
<name>A0A2P6TZ62_CHLSO</name>
<dbReference type="Gene3D" id="2.30.30.390">
    <property type="entry name" value="Hemimethylated DNA-binding domain"/>
    <property type="match status" value="1"/>
</dbReference>
<comment type="caution">
    <text evidence="3">The sequence shown here is derived from an EMBL/GenBank/DDBJ whole genome shotgun (WGS) entry which is preliminary data.</text>
</comment>
<feature type="region of interest" description="Disordered" evidence="1">
    <location>
        <begin position="1"/>
        <end position="60"/>
    </location>
</feature>
<dbReference type="NCBIfam" id="TIGR02097">
    <property type="entry name" value="yccV"/>
    <property type="match status" value="1"/>
</dbReference>
<accession>A0A2P6TZ62</accession>
<evidence type="ECO:0000313" key="4">
    <source>
        <dbReference type="Proteomes" id="UP000239899"/>
    </source>
</evidence>
<proteinExistence type="predicted"/>
<protein>
    <submittedName>
        <fullName evidence="3">UvrB uvrC motif-containing</fullName>
    </submittedName>
</protein>
<organism evidence="3 4">
    <name type="scientific">Chlorella sorokiniana</name>
    <name type="common">Freshwater green alga</name>
    <dbReference type="NCBI Taxonomy" id="3076"/>
    <lineage>
        <taxon>Eukaryota</taxon>
        <taxon>Viridiplantae</taxon>
        <taxon>Chlorophyta</taxon>
        <taxon>core chlorophytes</taxon>
        <taxon>Trebouxiophyceae</taxon>
        <taxon>Chlorellales</taxon>
        <taxon>Chlorellaceae</taxon>
        <taxon>Chlorella clade</taxon>
        <taxon>Chlorella</taxon>
    </lineage>
</organism>
<feature type="compositionally biased region" description="Low complexity" evidence="1">
    <location>
        <begin position="1"/>
        <end position="13"/>
    </location>
</feature>
<dbReference type="Pfam" id="PF08755">
    <property type="entry name" value="YccV-like"/>
    <property type="match status" value="1"/>
</dbReference>
<dbReference type="SMART" id="SM00992">
    <property type="entry name" value="YccV-like"/>
    <property type="match status" value="1"/>
</dbReference>
<sequence>MAARALASHRAPAPSRPDPALLRRRSPAAAPVSRGARQPTAASSCGSGAHPSEQQQELQETLQSLHDRIESYKAQLLVYVHHEDFGRAAAARDALMPLQLRARQLQLAAERHRNGAVLHAIGTVIRHRRYGYRGVIAGHDPRCQAEEAWIQQMRVDMLPGGREQPFYSVLVDERDRPGGQTTYVAQENIICVRKPNEVEHPLIPQLFVGFSPEEAAYIPGPSLRARYPAEF</sequence>